<dbReference type="OrthoDB" id="10264870at2759"/>
<evidence type="ECO:0000256" key="1">
    <source>
        <dbReference type="ARBA" id="ARBA00004123"/>
    </source>
</evidence>
<dbReference type="OMA" id="PRNRANP"/>
<comment type="subcellular location">
    <subcellularLocation>
        <location evidence="1">Nucleus</location>
    </subcellularLocation>
</comment>
<keyword evidence="2" id="KW-0805">Transcription regulation</keyword>
<dbReference type="Proteomes" id="UP000054350">
    <property type="component" value="Unassembled WGS sequence"/>
</dbReference>
<proteinExistence type="predicted"/>
<evidence type="ECO:0000256" key="4">
    <source>
        <dbReference type="ARBA" id="ARBA00023242"/>
    </source>
</evidence>
<dbReference type="GO" id="GO:0006357">
    <property type="term" value="P:regulation of transcription by RNA polymerase II"/>
    <property type="evidence" value="ECO:0007669"/>
    <property type="project" value="TreeGrafter"/>
</dbReference>
<protein>
    <recommendedName>
        <fullName evidence="8">Transcriptional regulator of RNA polII, SAGA, subunit-domain-containing protein</fullName>
    </recommendedName>
</protein>
<reference evidence="6 7" key="1">
    <citation type="submission" date="2009-11" db="EMBL/GenBank/DDBJ databases">
        <title>Annotation of Allomyces macrogynus ATCC 38327.</title>
        <authorList>
            <consortium name="The Broad Institute Genome Sequencing Platform"/>
            <person name="Russ C."/>
            <person name="Cuomo C."/>
            <person name="Burger G."/>
            <person name="Gray M.W."/>
            <person name="Holland P.W.H."/>
            <person name="King N."/>
            <person name="Lang F.B.F."/>
            <person name="Roger A.J."/>
            <person name="Ruiz-Trillo I."/>
            <person name="Young S.K."/>
            <person name="Zeng Q."/>
            <person name="Gargeya S."/>
            <person name="Fitzgerald M."/>
            <person name="Haas B."/>
            <person name="Abouelleil A."/>
            <person name="Alvarado L."/>
            <person name="Arachchi H.M."/>
            <person name="Berlin A."/>
            <person name="Chapman S.B."/>
            <person name="Gearin G."/>
            <person name="Goldberg J."/>
            <person name="Griggs A."/>
            <person name="Gujja S."/>
            <person name="Hansen M."/>
            <person name="Heiman D."/>
            <person name="Howarth C."/>
            <person name="Larimer J."/>
            <person name="Lui A."/>
            <person name="MacDonald P.J.P."/>
            <person name="McCowen C."/>
            <person name="Montmayeur A."/>
            <person name="Murphy C."/>
            <person name="Neiman D."/>
            <person name="Pearson M."/>
            <person name="Priest M."/>
            <person name="Roberts A."/>
            <person name="Saif S."/>
            <person name="Shea T."/>
            <person name="Sisk P."/>
            <person name="Stolte C."/>
            <person name="Sykes S."/>
            <person name="Wortman J."/>
            <person name="Nusbaum C."/>
            <person name="Birren B."/>
        </authorList>
    </citation>
    <scope>NUCLEOTIDE SEQUENCE [LARGE SCALE GENOMIC DNA]</scope>
    <source>
        <strain evidence="6 7">ATCC 38327</strain>
    </source>
</reference>
<feature type="compositionally biased region" description="Polar residues" evidence="5">
    <location>
        <begin position="13"/>
        <end position="22"/>
    </location>
</feature>
<feature type="compositionally biased region" description="Basic residues" evidence="5">
    <location>
        <begin position="306"/>
        <end position="318"/>
    </location>
</feature>
<dbReference type="STRING" id="578462.A0A0L0T8H0"/>
<evidence type="ECO:0000256" key="5">
    <source>
        <dbReference type="SAM" id="MobiDB-lite"/>
    </source>
</evidence>
<dbReference type="Gene3D" id="1.10.20.10">
    <property type="entry name" value="Histone, subunit A"/>
    <property type="match status" value="1"/>
</dbReference>
<dbReference type="CDD" id="cd22925">
    <property type="entry name" value="HFD_HFI1-like"/>
    <property type="match status" value="1"/>
</dbReference>
<dbReference type="Pfam" id="PF12767">
    <property type="entry name" value="SAGA-Tad1"/>
    <property type="match status" value="1"/>
</dbReference>
<gene>
    <name evidence="6" type="ORF">AMAG_15270</name>
</gene>
<evidence type="ECO:0000256" key="3">
    <source>
        <dbReference type="ARBA" id="ARBA00023163"/>
    </source>
</evidence>
<organism evidence="6 7">
    <name type="scientific">Allomyces macrogynus (strain ATCC 38327)</name>
    <name type="common">Allomyces javanicus var. macrogynus</name>
    <dbReference type="NCBI Taxonomy" id="578462"/>
    <lineage>
        <taxon>Eukaryota</taxon>
        <taxon>Fungi</taxon>
        <taxon>Fungi incertae sedis</taxon>
        <taxon>Blastocladiomycota</taxon>
        <taxon>Blastocladiomycetes</taxon>
        <taxon>Blastocladiales</taxon>
        <taxon>Blastocladiaceae</taxon>
        <taxon>Allomyces</taxon>
    </lineage>
</organism>
<feature type="compositionally biased region" description="Basic residues" evidence="5">
    <location>
        <begin position="346"/>
        <end position="357"/>
    </location>
</feature>
<dbReference type="EMBL" id="GG745369">
    <property type="protein sequence ID" value="KNE71010.1"/>
    <property type="molecule type" value="Genomic_DNA"/>
</dbReference>
<sequence>MLHGLGTRGAPSPSRTTASPTAAHTRPTSPPRSPAPPPPPSIVTAVLTRAAGQPSLILDGLVAHVGPAAAARYTASLSQFLAAKLSRREFERVVAATLPREGVQLHNALIMSVLRAARGVAGEDVGEGGLGYPYRRKRRRMETAETRRVRLRGEAMMLPKPDRDRIRVEMKKQEESKRTAPVEHPVVLAPNAKVRPHLHGDYVRLLATPTCQMEQELPSRATLRDRMQCMAYEQGIERVADDAVDLVAHALENYLKTILDTCVRVQVEPDAAPTTNDTDPATATAADASSAPPPSASAPAVLAAPRTRRTGTRRRRRVSTTQTRANLAAQTPSATPRQLGPSATSTRRRRRAPRHPAHAPDPRNRANPDPRARCGRAAHSRPRARADLAPGRRGP</sequence>
<dbReference type="VEuPathDB" id="FungiDB:AMAG_15270"/>
<dbReference type="PANTHER" id="PTHR21277">
    <property type="entry name" value="TRANSCRIPTIONAL ADAPTER 1"/>
    <property type="match status" value="1"/>
</dbReference>
<feature type="region of interest" description="Disordered" evidence="5">
    <location>
        <begin position="270"/>
        <end position="395"/>
    </location>
</feature>
<dbReference type="PANTHER" id="PTHR21277:SF5">
    <property type="entry name" value="TRANSCRIPTIONAL ADAPTER 1"/>
    <property type="match status" value="1"/>
</dbReference>
<reference evidence="7" key="2">
    <citation type="submission" date="2009-11" db="EMBL/GenBank/DDBJ databases">
        <title>The Genome Sequence of Allomyces macrogynus strain ATCC 38327.</title>
        <authorList>
            <consortium name="The Broad Institute Genome Sequencing Platform"/>
            <person name="Russ C."/>
            <person name="Cuomo C."/>
            <person name="Shea T."/>
            <person name="Young S.K."/>
            <person name="Zeng Q."/>
            <person name="Koehrsen M."/>
            <person name="Haas B."/>
            <person name="Borodovsky M."/>
            <person name="Guigo R."/>
            <person name="Alvarado L."/>
            <person name="Berlin A."/>
            <person name="Borenstein D."/>
            <person name="Chen Z."/>
            <person name="Engels R."/>
            <person name="Freedman E."/>
            <person name="Gellesch M."/>
            <person name="Goldberg J."/>
            <person name="Griggs A."/>
            <person name="Gujja S."/>
            <person name="Heiman D."/>
            <person name="Hepburn T."/>
            <person name="Howarth C."/>
            <person name="Jen D."/>
            <person name="Larson L."/>
            <person name="Lewis B."/>
            <person name="Mehta T."/>
            <person name="Park D."/>
            <person name="Pearson M."/>
            <person name="Roberts A."/>
            <person name="Saif S."/>
            <person name="Shenoy N."/>
            <person name="Sisk P."/>
            <person name="Stolte C."/>
            <person name="Sykes S."/>
            <person name="Walk T."/>
            <person name="White J."/>
            <person name="Yandava C."/>
            <person name="Burger G."/>
            <person name="Gray M.W."/>
            <person name="Holland P.W.H."/>
            <person name="King N."/>
            <person name="Lang F.B.F."/>
            <person name="Roger A.J."/>
            <person name="Ruiz-Trillo I."/>
            <person name="Lander E."/>
            <person name="Nusbaum C."/>
        </authorList>
    </citation>
    <scope>NUCLEOTIDE SEQUENCE [LARGE SCALE GENOMIC DNA]</scope>
    <source>
        <strain evidence="7">ATCC 38327</strain>
    </source>
</reference>
<accession>A0A0L0T8H0</accession>
<keyword evidence="7" id="KW-1185">Reference proteome</keyword>
<evidence type="ECO:0000313" key="6">
    <source>
        <dbReference type="EMBL" id="KNE71010.1"/>
    </source>
</evidence>
<dbReference type="GO" id="GO:0003713">
    <property type="term" value="F:transcription coactivator activity"/>
    <property type="evidence" value="ECO:0007669"/>
    <property type="project" value="TreeGrafter"/>
</dbReference>
<feature type="compositionally biased region" description="Basic and acidic residues" evidence="5">
    <location>
        <begin position="358"/>
        <end position="372"/>
    </location>
</feature>
<evidence type="ECO:0000313" key="7">
    <source>
        <dbReference type="Proteomes" id="UP000054350"/>
    </source>
</evidence>
<feature type="region of interest" description="Disordered" evidence="5">
    <location>
        <begin position="1"/>
        <end position="41"/>
    </location>
</feature>
<dbReference type="InterPro" id="IPR009072">
    <property type="entry name" value="Histone-fold"/>
</dbReference>
<dbReference type="GO" id="GO:0005634">
    <property type="term" value="C:nucleus"/>
    <property type="evidence" value="ECO:0007669"/>
    <property type="project" value="UniProtKB-SubCell"/>
</dbReference>
<dbReference type="InterPro" id="IPR024738">
    <property type="entry name" value="Hfi1/Tada1"/>
</dbReference>
<feature type="compositionally biased region" description="Pro residues" evidence="5">
    <location>
        <begin position="28"/>
        <end position="41"/>
    </location>
</feature>
<dbReference type="GO" id="GO:0000124">
    <property type="term" value="C:SAGA complex"/>
    <property type="evidence" value="ECO:0007669"/>
    <property type="project" value="UniProtKB-ARBA"/>
</dbReference>
<name>A0A0L0T8H0_ALLM3</name>
<keyword evidence="3" id="KW-0804">Transcription</keyword>
<dbReference type="GO" id="GO:0046982">
    <property type="term" value="F:protein heterodimerization activity"/>
    <property type="evidence" value="ECO:0007669"/>
    <property type="project" value="InterPro"/>
</dbReference>
<evidence type="ECO:0000256" key="2">
    <source>
        <dbReference type="ARBA" id="ARBA00023015"/>
    </source>
</evidence>
<feature type="compositionally biased region" description="Basic residues" evidence="5">
    <location>
        <begin position="373"/>
        <end position="383"/>
    </location>
</feature>
<feature type="compositionally biased region" description="Low complexity" evidence="5">
    <location>
        <begin position="270"/>
        <end position="290"/>
    </location>
</feature>
<evidence type="ECO:0008006" key="8">
    <source>
        <dbReference type="Google" id="ProtNLM"/>
    </source>
</evidence>
<dbReference type="AlphaFoldDB" id="A0A0L0T8H0"/>
<keyword evidence="4" id="KW-0539">Nucleus</keyword>